<dbReference type="EMBL" id="RCUV01000008">
    <property type="protein sequence ID" value="RLP71493.1"/>
    <property type="molecule type" value="Genomic_DNA"/>
</dbReference>
<proteinExistence type="predicted"/>
<gene>
    <name evidence="1" type="ORF">D9V29_09210</name>
</gene>
<accession>A0A3L6ZU25</accession>
<protein>
    <submittedName>
        <fullName evidence="1">Uncharacterized protein</fullName>
    </submittedName>
</protein>
<keyword evidence="2" id="KW-1185">Reference proteome</keyword>
<dbReference type="Proteomes" id="UP000270299">
    <property type="component" value="Unassembled WGS sequence"/>
</dbReference>
<sequence>MKKASDLSEAFHHCGLFAIYGSPCGYWAFIDFANDRSSLSIQIFHIFYGVPDLRGIVGGGSAVVPISFDLTDSLAMSVVSMNIDT</sequence>
<evidence type="ECO:0000313" key="2">
    <source>
        <dbReference type="Proteomes" id="UP000270299"/>
    </source>
</evidence>
<dbReference type="AlphaFoldDB" id="A0A3L6ZU25"/>
<comment type="caution">
    <text evidence="1">The sequence shown here is derived from an EMBL/GenBank/DDBJ whole genome shotgun (WGS) entry which is preliminary data.</text>
</comment>
<reference evidence="1 2" key="1">
    <citation type="submission" date="2018-10" db="EMBL/GenBank/DDBJ databases">
        <authorList>
            <person name="Li J."/>
        </authorList>
    </citation>
    <scope>NUCLEOTIDE SEQUENCE [LARGE SCALE GENOMIC DNA]</scope>
    <source>
        <strain evidence="1 2">CCTCC AB209002</strain>
    </source>
</reference>
<name>A0A3L6ZU25_9MICO</name>
<evidence type="ECO:0000313" key="1">
    <source>
        <dbReference type="EMBL" id="RLP71493.1"/>
    </source>
</evidence>
<organism evidence="1 2">
    <name type="scientific">Mycetocola manganoxydans</name>
    <dbReference type="NCBI Taxonomy" id="699879"/>
    <lineage>
        <taxon>Bacteria</taxon>
        <taxon>Bacillati</taxon>
        <taxon>Actinomycetota</taxon>
        <taxon>Actinomycetes</taxon>
        <taxon>Micrococcales</taxon>
        <taxon>Microbacteriaceae</taxon>
        <taxon>Mycetocola</taxon>
    </lineage>
</organism>